<evidence type="ECO:0000256" key="1">
    <source>
        <dbReference type="SAM" id="Phobius"/>
    </source>
</evidence>
<feature type="transmembrane region" description="Helical" evidence="1">
    <location>
        <begin position="32"/>
        <end position="48"/>
    </location>
</feature>
<evidence type="ECO:0000313" key="3">
    <source>
        <dbReference type="Proteomes" id="UP001497457"/>
    </source>
</evidence>
<keyword evidence="1" id="KW-0472">Membrane</keyword>
<dbReference type="PANTHER" id="PTHR33530:SF4">
    <property type="entry name" value="OS01G0145800 PROTEIN"/>
    <property type="match status" value="1"/>
</dbReference>
<dbReference type="PANTHER" id="PTHR33530">
    <property type="entry name" value="OS01G0147100 PROTEIN"/>
    <property type="match status" value="1"/>
</dbReference>
<feature type="transmembrane region" description="Helical" evidence="1">
    <location>
        <begin position="60"/>
        <end position="79"/>
    </location>
</feature>
<protein>
    <submittedName>
        <fullName evidence="2">Uncharacterized protein</fullName>
    </submittedName>
</protein>
<sequence length="124" mass="12671">MAPAAAAVIGSSIRREEEEEAPMDAGAQLRQAGLLGIVTCATAITLAVRDLPPGLDKNAYFLAVAGAFFAGVAGILAAAARASNNPRPRGRRAAGRKQLIMYASLCPPLAVVIVIGLSAVSFLL</sequence>
<dbReference type="Pfam" id="PF12442">
    <property type="entry name" value="DUF3681"/>
    <property type="match status" value="1"/>
</dbReference>
<feature type="transmembrane region" description="Helical" evidence="1">
    <location>
        <begin position="99"/>
        <end position="123"/>
    </location>
</feature>
<gene>
    <name evidence="2" type="ORF">URODEC1_LOCUS47079</name>
</gene>
<reference evidence="2" key="1">
    <citation type="submission" date="2024-10" db="EMBL/GenBank/DDBJ databases">
        <authorList>
            <person name="Ryan C."/>
        </authorList>
    </citation>
    <scope>NUCLEOTIDE SEQUENCE [LARGE SCALE GENOMIC DNA]</scope>
</reference>
<organism evidence="2 3">
    <name type="scientific">Urochloa decumbens</name>
    <dbReference type="NCBI Taxonomy" id="240449"/>
    <lineage>
        <taxon>Eukaryota</taxon>
        <taxon>Viridiplantae</taxon>
        <taxon>Streptophyta</taxon>
        <taxon>Embryophyta</taxon>
        <taxon>Tracheophyta</taxon>
        <taxon>Spermatophyta</taxon>
        <taxon>Magnoliopsida</taxon>
        <taxon>Liliopsida</taxon>
        <taxon>Poales</taxon>
        <taxon>Poaceae</taxon>
        <taxon>PACMAD clade</taxon>
        <taxon>Panicoideae</taxon>
        <taxon>Panicodae</taxon>
        <taxon>Paniceae</taxon>
        <taxon>Melinidinae</taxon>
        <taxon>Urochloa</taxon>
    </lineage>
</organism>
<proteinExistence type="predicted"/>
<dbReference type="Proteomes" id="UP001497457">
    <property type="component" value="Chromosome 19rd"/>
</dbReference>
<dbReference type="InterPro" id="IPR022149">
    <property type="entry name" value="DUF3681"/>
</dbReference>
<evidence type="ECO:0000313" key="2">
    <source>
        <dbReference type="EMBL" id="CAL4965179.1"/>
    </source>
</evidence>
<name>A0ABC8ZNT2_9POAL</name>
<keyword evidence="1" id="KW-0812">Transmembrane</keyword>
<keyword evidence="3" id="KW-1185">Reference proteome</keyword>
<dbReference type="AlphaFoldDB" id="A0ABC8ZNT2"/>
<accession>A0ABC8ZNT2</accession>
<keyword evidence="1" id="KW-1133">Transmembrane helix</keyword>
<dbReference type="EMBL" id="OZ075129">
    <property type="protein sequence ID" value="CAL4965179.1"/>
    <property type="molecule type" value="Genomic_DNA"/>
</dbReference>